<evidence type="ECO:0000256" key="1">
    <source>
        <dbReference type="SAM" id="Phobius"/>
    </source>
</evidence>
<keyword evidence="1" id="KW-0812">Transmembrane</keyword>
<keyword evidence="1" id="KW-0472">Membrane</keyword>
<reference evidence="2 3" key="1">
    <citation type="submission" date="2019-03" db="EMBL/GenBank/DDBJ databases">
        <title>Sequencing the genomes of 1000 actinobacteria strains.</title>
        <authorList>
            <person name="Klenk H.-P."/>
        </authorList>
    </citation>
    <scope>NUCLEOTIDE SEQUENCE [LARGE SCALE GENOMIC DNA]</scope>
    <source>
        <strain evidence="2 3">DSM 44969</strain>
    </source>
</reference>
<proteinExistence type="predicted"/>
<sequence length="197" mass="19973">MQPAALPPLPVHPASPLAYAPPAGLPVGHEPIRKRSVGPVLLAAAAAFVVVTGGVVAIGNLARDSSTVAGQTGAPAVSTSDRIAGWRDGGGLSRMQAIQDDLASIGDAGARTDPDDMNTACRSLQRDIAAAQAYDPVPDAQVQSSWAGALTHGARAATYCIAGTEQLDADMLNRSADELTEMGRDLDDGAARLGAIA</sequence>
<feature type="transmembrane region" description="Helical" evidence="1">
    <location>
        <begin position="40"/>
        <end position="62"/>
    </location>
</feature>
<name>A0A4R1HJH3_PSEEN</name>
<comment type="caution">
    <text evidence="2">The sequence shown here is derived from an EMBL/GenBank/DDBJ whole genome shotgun (WGS) entry which is preliminary data.</text>
</comment>
<evidence type="ECO:0000313" key="2">
    <source>
        <dbReference type="EMBL" id="TCK20400.1"/>
    </source>
</evidence>
<dbReference type="AlphaFoldDB" id="A0A4R1HJH3"/>
<dbReference type="EMBL" id="SMFZ01000002">
    <property type="protein sequence ID" value="TCK20400.1"/>
    <property type="molecule type" value="Genomic_DNA"/>
</dbReference>
<dbReference type="RefSeq" id="WP_165922417.1">
    <property type="nucleotide sequence ID" value="NZ_SMFZ01000002.1"/>
</dbReference>
<evidence type="ECO:0000313" key="3">
    <source>
        <dbReference type="Proteomes" id="UP000295560"/>
    </source>
</evidence>
<accession>A0A4R1HJH3</accession>
<keyword evidence="1" id="KW-1133">Transmembrane helix</keyword>
<keyword evidence="3" id="KW-1185">Reference proteome</keyword>
<protein>
    <submittedName>
        <fullName evidence="2">Uncharacterized protein</fullName>
    </submittedName>
</protein>
<gene>
    <name evidence="2" type="ORF">EV378_4359</name>
</gene>
<organism evidence="2 3">
    <name type="scientific">Pseudonocardia endophytica</name>
    <dbReference type="NCBI Taxonomy" id="401976"/>
    <lineage>
        <taxon>Bacteria</taxon>
        <taxon>Bacillati</taxon>
        <taxon>Actinomycetota</taxon>
        <taxon>Actinomycetes</taxon>
        <taxon>Pseudonocardiales</taxon>
        <taxon>Pseudonocardiaceae</taxon>
        <taxon>Pseudonocardia</taxon>
    </lineage>
</organism>
<dbReference type="Proteomes" id="UP000295560">
    <property type="component" value="Unassembled WGS sequence"/>
</dbReference>